<reference evidence="1" key="1">
    <citation type="submission" date="2021-02" db="EMBL/GenBank/DDBJ databases">
        <authorList>
            <consortium name="DOE Joint Genome Institute"/>
            <person name="Ahrendt S."/>
            <person name="Looney B.P."/>
            <person name="Miyauchi S."/>
            <person name="Morin E."/>
            <person name="Drula E."/>
            <person name="Courty P.E."/>
            <person name="Chicoki N."/>
            <person name="Fauchery L."/>
            <person name="Kohler A."/>
            <person name="Kuo A."/>
            <person name="Labutti K."/>
            <person name="Pangilinan J."/>
            <person name="Lipzen A."/>
            <person name="Riley R."/>
            <person name="Andreopoulos W."/>
            <person name="He G."/>
            <person name="Johnson J."/>
            <person name="Barry K.W."/>
            <person name="Grigoriev I.V."/>
            <person name="Nagy L."/>
            <person name="Hibbett D."/>
            <person name="Henrissat B."/>
            <person name="Matheny P.B."/>
            <person name="Labbe J."/>
            <person name="Martin F."/>
        </authorList>
    </citation>
    <scope>NUCLEOTIDE SEQUENCE</scope>
    <source>
        <strain evidence="1">FP105234-sp</strain>
    </source>
</reference>
<organism evidence="1 2">
    <name type="scientific">Auriscalpium vulgare</name>
    <dbReference type="NCBI Taxonomy" id="40419"/>
    <lineage>
        <taxon>Eukaryota</taxon>
        <taxon>Fungi</taxon>
        <taxon>Dikarya</taxon>
        <taxon>Basidiomycota</taxon>
        <taxon>Agaricomycotina</taxon>
        <taxon>Agaricomycetes</taxon>
        <taxon>Russulales</taxon>
        <taxon>Auriscalpiaceae</taxon>
        <taxon>Auriscalpium</taxon>
    </lineage>
</organism>
<accession>A0ACB8RM18</accession>
<dbReference type="Proteomes" id="UP000814033">
    <property type="component" value="Unassembled WGS sequence"/>
</dbReference>
<protein>
    <submittedName>
        <fullName evidence="1">Uncharacterized protein</fullName>
    </submittedName>
</protein>
<keyword evidence="2" id="KW-1185">Reference proteome</keyword>
<feature type="non-terminal residue" evidence="1">
    <location>
        <position position="68"/>
    </location>
</feature>
<evidence type="ECO:0000313" key="2">
    <source>
        <dbReference type="Proteomes" id="UP000814033"/>
    </source>
</evidence>
<sequence length="68" mass="7589">RTHTHRPPRHSSRATTTLAPPTTQLMGSGAYKVRLISCQSCGMYLGFEFARASEPSERWKEGLALLEL</sequence>
<name>A0ACB8RM18_9AGAM</name>
<reference evidence="1" key="2">
    <citation type="journal article" date="2022" name="New Phytol.">
        <title>Evolutionary transition to the ectomycorrhizal habit in the genomes of a hyperdiverse lineage of mushroom-forming fungi.</title>
        <authorList>
            <person name="Looney B."/>
            <person name="Miyauchi S."/>
            <person name="Morin E."/>
            <person name="Drula E."/>
            <person name="Courty P.E."/>
            <person name="Kohler A."/>
            <person name="Kuo A."/>
            <person name="LaButti K."/>
            <person name="Pangilinan J."/>
            <person name="Lipzen A."/>
            <person name="Riley R."/>
            <person name="Andreopoulos W."/>
            <person name="He G."/>
            <person name="Johnson J."/>
            <person name="Nolan M."/>
            <person name="Tritt A."/>
            <person name="Barry K.W."/>
            <person name="Grigoriev I.V."/>
            <person name="Nagy L.G."/>
            <person name="Hibbett D."/>
            <person name="Henrissat B."/>
            <person name="Matheny P.B."/>
            <person name="Labbe J."/>
            <person name="Martin F.M."/>
        </authorList>
    </citation>
    <scope>NUCLEOTIDE SEQUENCE</scope>
    <source>
        <strain evidence="1">FP105234-sp</strain>
    </source>
</reference>
<comment type="caution">
    <text evidence="1">The sequence shown here is derived from an EMBL/GenBank/DDBJ whole genome shotgun (WGS) entry which is preliminary data.</text>
</comment>
<evidence type="ECO:0000313" key="1">
    <source>
        <dbReference type="EMBL" id="KAI0044736.1"/>
    </source>
</evidence>
<feature type="non-terminal residue" evidence="1">
    <location>
        <position position="1"/>
    </location>
</feature>
<proteinExistence type="predicted"/>
<gene>
    <name evidence="1" type="ORF">FA95DRAFT_1455223</name>
</gene>
<dbReference type="EMBL" id="MU275973">
    <property type="protein sequence ID" value="KAI0044736.1"/>
    <property type="molecule type" value="Genomic_DNA"/>
</dbReference>